<comment type="caution">
    <text evidence="2">The sequence shown here is derived from an EMBL/GenBank/DDBJ whole genome shotgun (WGS) entry which is preliminary data.</text>
</comment>
<evidence type="ECO:0000313" key="2">
    <source>
        <dbReference type="EMBL" id="GGH76197.1"/>
    </source>
</evidence>
<proteinExistence type="predicted"/>
<evidence type="ECO:0000256" key="1">
    <source>
        <dbReference type="SAM" id="MobiDB-lite"/>
    </source>
</evidence>
<feature type="compositionally biased region" description="Basic and acidic residues" evidence="1">
    <location>
        <begin position="1"/>
        <end position="20"/>
    </location>
</feature>
<feature type="region of interest" description="Disordered" evidence="1">
    <location>
        <begin position="99"/>
        <end position="145"/>
    </location>
</feature>
<reference evidence="3" key="1">
    <citation type="journal article" date="2019" name="Int. J. Syst. Evol. Microbiol.">
        <title>The Global Catalogue of Microorganisms (GCM) 10K type strain sequencing project: providing services to taxonomists for standard genome sequencing and annotation.</title>
        <authorList>
            <consortium name="The Broad Institute Genomics Platform"/>
            <consortium name="The Broad Institute Genome Sequencing Center for Infectious Disease"/>
            <person name="Wu L."/>
            <person name="Ma J."/>
        </authorList>
    </citation>
    <scope>NUCLEOTIDE SEQUENCE [LARGE SCALE GENOMIC DNA]</scope>
    <source>
        <strain evidence="3">CCM 8702</strain>
    </source>
</reference>
<organism evidence="2 3">
    <name type="scientific">Saccharibacillus endophyticus</name>
    <dbReference type="NCBI Taxonomy" id="2060666"/>
    <lineage>
        <taxon>Bacteria</taxon>
        <taxon>Bacillati</taxon>
        <taxon>Bacillota</taxon>
        <taxon>Bacilli</taxon>
        <taxon>Bacillales</taxon>
        <taxon>Paenibacillaceae</taxon>
        <taxon>Saccharibacillus</taxon>
    </lineage>
</organism>
<dbReference type="RefSeq" id="WP_172242473.1">
    <property type="nucleotide sequence ID" value="NZ_BMDD01000002.1"/>
</dbReference>
<sequence>MNRFNEPDDSRKKGQDRDVRPNWYDTLGREPGQMSKEPTLAQMRKIKEESTMKNAYVPTRNKGKTALGAIAAAGVIFGGVWGANSAGWLDDGMPNAAQTQVAGQAQNGPGSGGNQAGGAVGGGQTEEQHTQISAEASAEAEARKAAETFKREDLTVTQAQLDVFKSEFQSGDEDGEGMLAWIGRRHAELSPYAESEFLTIYFNNQAGNMPYHVAISTDSELAVENIEMKTRSVDLEQEQAVFDYTLDIVFSGGHDPLPMKGSIRMQKGENGWKVLKDTPQKASYLEFYKIAWPEMAGDE</sequence>
<name>A0ABQ1ZTZ9_9BACL</name>
<dbReference type="EMBL" id="BMDD01000002">
    <property type="protein sequence ID" value="GGH76197.1"/>
    <property type="molecule type" value="Genomic_DNA"/>
</dbReference>
<gene>
    <name evidence="2" type="ORF">GCM10007362_18080</name>
</gene>
<accession>A0ABQ1ZTZ9</accession>
<feature type="compositionally biased region" description="Gly residues" evidence="1">
    <location>
        <begin position="109"/>
        <end position="124"/>
    </location>
</feature>
<protein>
    <submittedName>
        <fullName evidence="2">Uncharacterized protein</fullName>
    </submittedName>
</protein>
<dbReference type="Proteomes" id="UP000605427">
    <property type="component" value="Unassembled WGS sequence"/>
</dbReference>
<keyword evidence="3" id="KW-1185">Reference proteome</keyword>
<feature type="region of interest" description="Disordered" evidence="1">
    <location>
        <begin position="1"/>
        <end position="38"/>
    </location>
</feature>
<evidence type="ECO:0000313" key="3">
    <source>
        <dbReference type="Proteomes" id="UP000605427"/>
    </source>
</evidence>